<name>A0A921ZVU9_MANSE</name>
<dbReference type="EMBL" id="JH669424">
    <property type="protein sequence ID" value="KAG6465240.1"/>
    <property type="molecule type" value="Genomic_DNA"/>
</dbReference>
<evidence type="ECO:0000313" key="3">
    <source>
        <dbReference type="EMBL" id="KAG6465240.1"/>
    </source>
</evidence>
<feature type="chain" id="PRO_5037139516" description="Ig-like domain-containing protein" evidence="1">
    <location>
        <begin position="21"/>
        <end position="256"/>
    </location>
</feature>
<sequence length="256" mass="28385">MRMGTKIILLMSVVWIGSSATKVEITTGWKPELGFVTECSWTLYSNDSLQSVRLYNNEQQFMIYRPENNGREHMQTFPLNENFLEVHCVENDDRGVTGKCILTLELFKPPVADLTIACEVSGERPMFRMLKKDIIVSTFVPPTEAVINVVPTGQSAQSVILNCTSTGLPAPSLSWTVGDQKVPHDFSGVVWNKTSKLWHSWSLFSYSESTSEATCTPEVNMDGQLVKALAAMYSGASRVVGIQGVIISILLAMLLR</sequence>
<organism evidence="3 4">
    <name type="scientific">Manduca sexta</name>
    <name type="common">Tobacco hawkmoth</name>
    <name type="synonym">Tobacco hornworm</name>
    <dbReference type="NCBI Taxonomy" id="7130"/>
    <lineage>
        <taxon>Eukaryota</taxon>
        <taxon>Metazoa</taxon>
        <taxon>Ecdysozoa</taxon>
        <taxon>Arthropoda</taxon>
        <taxon>Hexapoda</taxon>
        <taxon>Insecta</taxon>
        <taxon>Pterygota</taxon>
        <taxon>Neoptera</taxon>
        <taxon>Endopterygota</taxon>
        <taxon>Lepidoptera</taxon>
        <taxon>Glossata</taxon>
        <taxon>Ditrysia</taxon>
        <taxon>Bombycoidea</taxon>
        <taxon>Sphingidae</taxon>
        <taxon>Sphinginae</taxon>
        <taxon>Sphingini</taxon>
        <taxon>Manduca</taxon>
    </lineage>
</organism>
<feature type="domain" description="Ig-like" evidence="2">
    <location>
        <begin position="142"/>
        <end position="175"/>
    </location>
</feature>
<reference evidence="3" key="2">
    <citation type="submission" date="2020-12" db="EMBL/GenBank/DDBJ databases">
        <authorList>
            <person name="Kanost M."/>
        </authorList>
    </citation>
    <scope>NUCLEOTIDE SEQUENCE</scope>
</reference>
<feature type="signal peptide" evidence="1">
    <location>
        <begin position="1"/>
        <end position="20"/>
    </location>
</feature>
<keyword evidence="1" id="KW-0732">Signal</keyword>
<evidence type="ECO:0000313" key="4">
    <source>
        <dbReference type="Proteomes" id="UP000791440"/>
    </source>
</evidence>
<proteinExistence type="predicted"/>
<dbReference type="InterPro" id="IPR036179">
    <property type="entry name" value="Ig-like_dom_sf"/>
</dbReference>
<dbReference type="Proteomes" id="UP000791440">
    <property type="component" value="Unassembled WGS sequence"/>
</dbReference>
<accession>A0A921ZVU9</accession>
<comment type="caution">
    <text evidence="3">The sequence shown here is derived from an EMBL/GenBank/DDBJ whole genome shotgun (WGS) entry which is preliminary data.</text>
</comment>
<reference evidence="3" key="1">
    <citation type="journal article" date="2016" name="Insect Biochem. Mol. Biol.">
        <title>Multifaceted biological insights from a draft genome sequence of the tobacco hornworm moth, Manduca sexta.</title>
        <authorList>
            <person name="Kanost M.R."/>
            <person name="Arrese E.L."/>
            <person name="Cao X."/>
            <person name="Chen Y.R."/>
            <person name="Chellapilla S."/>
            <person name="Goldsmith M.R."/>
            <person name="Grosse-Wilde E."/>
            <person name="Heckel D.G."/>
            <person name="Herndon N."/>
            <person name="Jiang H."/>
            <person name="Papanicolaou A."/>
            <person name="Qu J."/>
            <person name="Soulages J.L."/>
            <person name="Vogel H."/>
            <person name="Walters J."/>
            <person name="Waterhouse R.M."/>
            <person name="Ahn S.J."/>
            <person name="Almeida F.C."/>
            <person name="An C."/>
            <person name="Aqrawi P."/>
            <person name="Bretschneider A."/>
            <person name="Bryant W.B."/>
            <person name="Bucks S."/>
            <person name="Chao H."/>
            <person name="Chevignon G."/>
            <person name="Christen J.M."/>
            <person name="Clarke D.F."/>
            <person name="Dittmer N.T."/>
            <person name="Ferguson L.C.F."/>
            <person name="Garavelou S."/>
            <person name="Gordon K.H.J."/>
            <person name="Gunaratna R.T."/>
            <person name="Han Y."/>
            <person name="Hauser F."/>
            <person name="He Y."/>
            <person name="Heidel-Fischer H."/>
            <person name="Hirsh A."/>
            <person name="Hu Y."/>
            <person name="Jiang H."/>
            <person name="Kalra D."/>
            <person name="Klinner C."/>
            <person name="Konig C."/>
            <person name="Kovar C."/>
            <person name="Kroll A.R."/>
            <person name="Kuwar S.S."/>
            <person name="Lee S.L."/>
            <person name="Lehman R."/>
            <person name="Li K."/>
            <person name="Li Z."/>
            <person name="Liang H."/>
            <person name="Lovelace S."/>
            <person name="Lu Z."/>
            <person name="Mansfield J.H."/>
            <person name="McCulloch K.J."/>
            <person name="Mathew T."/>
            <person name="Morton B."/>
            <person name="Muzny D.M."/>
            <person name="Neunemann D."/>
            <person name="Ongeri F."/>
            <person name="Pauchet Y."/>
            <person name="Pu L.L."/>
            <person name="Pyrousis I."/>
            <person name="Rao X.J."/>
            <person name="Redding A."/>
            <person name="Roesel C."/>
            <person name="Sanchez-Gracia A."/>
            <person name="Schaack S."/>
            <person name="Shukla A."/>
            <person name="Tetreau G."/>
            <person name="Wang Y."/>
            <person name="Xiong G.H."/>
            <person name="Traut W."/>
            <person name="Walsh T.K."/>
            <person name="Worley K.C."/>
            <person name="Wu D."/>
            <person name="Wu W."/>
            <person name="Wu Y.Q."/>
            <person name="Zhang X."/>
            <person name="Zou Z."/>
            <person name="Zucker H."/>
            <person name="Briscoe A.D."/>
            <person name="Burmester T."/>
            <person name="Clem R.J."/>
            <person name="Feyereisen R."/>
            <person name="Grimmelikhuijzen C.J.P."/>
            <person name="Hamodrakas S.J."/>
            <person name="Hansson B.S."/>
            <person name="Huguet E."/>
            <person name="Jermiin L.S."/>
            <person name="Lan Q."/>
            <person name="Lehman H.K."/>
            <person name="Lorenzen M."/>
            <person name="Merzendorfer H."/>
            <person name="Michalopoulos I."/>
            <person name="Morton D.B."/>
            <person name="Muthukrishnan S."/>
            <person name="Oakeshott J.G."/>
            <person name="Palmer W."/>
            <person name="Park Y."/>
            <person name="Passarelli A.L."/>
            <person name="Rozas J."/>
            <person name="Schwartz L.M."/>
            <person name="Smith W."/>
            <person name="Southgate A."/>
            <person name="Vilcinskas A."/>
            <person name="Vogt R."/>
            <person name="Wang P."/>
            <person name="Werren J."/>
            <person name="Yu X.Q."/>
            <person name="Zhou J.J."/>
            <person name="Brown S.J."/>
            <person name="Scherer S.E."/>
            <person name="Richards S."/>
            <person name="Blissard G.W."/>
        </authorList>
    </citation>
    <scope>NUCLEOTIDE SEQUENCE</scope>
</reference>
<gene>
    <name evidence="3" type="ORF">O3G_MSEX015021</name>
</gene>
<dbReference type="AlphaFoldDB" id="A0A921ZVU9"/>
<keyword evidence="4" id="KW-1185">Reference proteome</keyword>
<dbReference type="SUPFAM" id="SSF48726">
    <property type="entry name" value="Immunoglobulin"/>
    <property type="match status" value="1"/>
</dbReference>
<dbReference type="InterPro" id="IPR007110">
    <property type="entry name" value="Ig-like_dom"/>
</dbReference>
<dbReference type="OrthoDB" id="7310971at2759"/>
<evidence type="ECO:0000256" key="1">
    <source>
        <dbReference type="SAM" id="SignalP"/>
    </source>
</evidence>
<evidence type="ECO:0000259" key="2">
    <source>
        <dbReference type="PROSITE" id="PS50835"/>
    </source>
</evidence>
<protein>
    <recommendedName>
        <fullName evidence="2">Ig-like domain-containing protein</fullName>
    </recommendedName>
</protein>
<dbReference type="PROSITE" id="PS50835">
    <property type="entry name" value="IG_LIKE"/>
    <property type="match status" value="1"/>
</dbReference>